<dbReference type="KEGG" id="tng:GSTEN00030243G001"/>
<dbReference type="AlphaFoldDB" id="Q4RRB3"/>
<accession>Q4RRB3</accession>
<comment type="caution">
    <text evidence="1">The sequence shown here is derived from an EMBL/GenBank/DDBJ whole genome shotgun (WGS) entry which is preliminary data.</text>
</comment>
<reference evidence="1" key="2">
    <citation type="submission" date="2004-02" db="EMBL/GenBank/DDBJ databases">
        <authorList>
            <consortium name="Genoscope"/>
            <consortium name="Whitehead Institute Centre for Genome Research"/>
        </authorList>
    </citation>
    <scope>NUCLEOTIDE SEQUENCE</scope>
</reference>
<protein>
    <submittedName>
        <fullName evidence="1">(spotted green pufferfish) hypothetical protein</fullName>
    </submittedName>
</protein>
<sequence>MSELPGPTAAILRGSMLFKWFSLIGGSCDPTGEEESQCWETSTHVVAGRVS</sequence>
<evidence type="ECO:0000313" key="1">
    <source>
        <dbReference type="EMBL" id="CAG09069.1"/>
    </source>
</evidence>
<organism evidence="1">
    <name type="scientific">Tetraodon nigroviridis</name>
    <name type="common">Spotted green pufferfish</name>
    <name type="synonym">Chelonodon nigroviridis</name>
    <dbReference type="NCBI Taxonomy" id="99883"/>
    <lineage>
        <taxon>Eukaryota</taxon>
        <taxon>Metazoa</taxon>
        <taxon>Chordata</taxon>
        <taxon>Craniata</taxon>
        <taxon>Vertebrata</taxon>
        <taxon>Euteleostomi</taxon>
        <taxon>Actinopterygii</taxon>
        <taxon>Neopterygii</taxon>
        <taxon>Teleostei</taxon>
        <taxon>Neoteleostei</taxon>
        <taxon>Acanthomorphata</taxon>
        <taxon>Eupercaria</taxon>
        <taxon>Tetraodontiformes</taxon>
        <taxon>Tetradontoidea</taxon>
        <taxon>Tetraodontidae</taxon>
        <taxon>Tetraodon</taxon>
    </lineage>
</organism>
<dbReference type="EMBL" id="CAAE01015003">
    <property type="protein sequence ID" value="CAG09069.1"/>
    <property type="molecule type" value="Genomic_DNA"/>
</dbReference>
<proteinExistence type="predicted"/>
<gene>
    <name evidence="1" type="ORF">GSTENG00030243001</name>
</gene>
<reference evidence="1" key="1">
    <citation type="journal article" date="2004" name="Nature">
        <title>Genome duplication in the teleost fish Tetraodon nigroviridis reveals the early vertebrate proto-karyotype.</title>
        <authorList>
            <person name="Jaillon O."/>
            <person name="Aury J.-M."/>
            <person name="Brunet F."/>
            <person name="Petit J.-L."/>
            <person name="Stange-Thomann N."/>
            <person name="Mauceli E."/>
            <person name="Bouneau L."/>
            <person name="Fischer C."/>
            <person name="Ozouf-Costaz C."/>
            <person name="Bernot A."/>
            <person name="Nicaud S."/>
            <person name="Jaffe D."/>
            <person name="Fisher S."/>
            <person name="Lutfalla G."/>
            <person name="Dossat C."/>
            <person name="Segurens B."/>
            <person name="Dasilva C."/>
            <person name="Salanoubat M."/>
            <person name="Levy M."/>
            <person name="Boudet N."/>
            <person name="Castellano S."/>
            <person name="Anthouard V."/>
            <person name="Jubin C."/>
            <person name="Castelli V."/>
            <person name="Katinka M."/>
            <person name="Vacherie B."/>
            <person name="Biemont C."/>
            <person name="Skalli Z."/>
            <person name="Cattolico L."/>
            <person name="Poulain J."/>
            <person name="De Berardinis V."/>
            <person name="Cruaud C."/>
            <person name="Duprat S."/>
            <person name="Brottier P."/>
            <person name="Coutanceau J.-P."/>
            <person name="Gouzy J."/>
            <person name="Parra G."/>
            <person name="Lardier G."/>
            <person name="Chapple C."/>
            <person name="McKernan K.J."/>
            <person name="McEwan P."/>
            <person name="Bosak S."/>
            <person name="Kellis M."/>
            <person name="Volff J.-N."/>
            <person name="Guigo R."/>
            <person name="Zody M.C."/>
            <person name="Mesirov J."/>
            <person name="Lindblad-Toh K."/>
            <person name="Birren B."/>
            <person name="Nusbaum C."/>
            <person name="Kahn D."/>
            <person name="Robinson-Rechavi M."/>
            <person name="Laudet V."/>
            <person name="Schachter V."/>
            <person name="Quetier F."/>
            <person name="Saurin W."/>
            <person name="Scarpelli C."/>
            <person name="Wincker P."/>
            <person name="Lander E.S."/>
            <person name="Weissenbach J."/>
            <person name="Roest Crollius H."/>
        </authorList>
    </citation>
    <scope>NUCLEOTIDE SEQUENCE [LARGE SCALE GENOMIC DNA]</scope>
</reference>
<name>Q4RRB3_TETNG</name>